<dbReference type="NCBIfam" id="TIGR00385">
    <property type="entry name" value="dsbE"/>
    <property type="match status" value="1"/>
</dbReference>
<comment type="similarity">
    <text evidence="2">Belongs to the thioredoxin family. DsbE subfamily.</text>
</comment>
<gene>
    <name evidence="7" type="ORF">GGQ59_001885</name>
</gene>
<evidence type="ECO:0000259" key="6">
    <source>
        <dbReference type="PROSITE" id="PS51352"/>
    </source>
</evidence>
<evidence type="ECO:0000313" key="7">
    <source>
        <dbReference type="EMBL" id="MBB4659360.1"/>
    </source>
</evidence>
<dbReference type="InterPro" id="IPR017937">
    <property type="entry name" value="Thioredoxin_CS"/>
</dbReference>
<protein>
    <submittedName>
        <fullName evidence="7">Cytochrome c biogenesis protein CcmG/thiol:disulfide interchange protein DsbE</fullName>
    </submittedName>
</protein>
<dbReference type="Proteomes" id="UP000563524">
    <property type="component" value="Unassembled WGS sequence"/>
</dbReference>
<dbReference type="InterPro" id="IPR013740">
    <property type="entry name" value="Redoxin"/>
</dbReference>
<dbReference type="PANTHER" id="PTHR42852:SF6">
    <property type="entry name" value="THIOL:DISULFIDE INTERCHANGE PROTEIN DSBE"/>
    <property type="match status" value="1"/>
</dbReference>
<keyword evidence="3" id="KW-0201">Cytochrome c-type biogenesis</keyword>
<dbReference type="Gene3D" id="3.40.30.10">
    <property type="entry name" value="Glutaredoxin"/>
    <property type="match status" value="1"/>
</dbReference>
<dbReference type="InterPro" id="IPR050553">
    <property type="entry name" value="Thioredoxin_ResA/DsbE_sf"/>
</dbReference>
<proteinExistence type="inferred from homology"/>
<name>A0A840I5R7_9PROT</name>
<keyword evidence="4" id="KW-1015">Disulfide bond</keyword>
<reference evidence="7 8" key="1">
    <citation type="submission" date="2020-08" db="EMBL/GenBank/DDBJ databases">
        <title>Genomic Encyclopedia of Type Strains, Phase IV (KMG-IV): sequencing the most valuable type-strain genomes for metagenomic binning, comparative biology and taxonomic classification.</title>
        <authorList>
            <person name="Goeker M."/>
        </authorList>
    </citation>
    <scope>NUCLEOTIDE SEQUENCE [LARGE SCALE GENOMIC DNA]</scope>
    <source>
        <strain evidence="7 8">DSM 102850</strain>
    </source>
</reference>
<keyword evidence="8" id="KW-1185">Reference proteome</keyword>
<evidence type="ECO:0000256" key="5">
    <source>
        <dbReference type="ARBA" id="ARBA00023284"/>
    </source>
</evidence>
<dbReference type="PROSITE" id="PS00194">
    <property type="entry name" value="THIOREDOXIN_1"/>
    <property type="match status" value="1"/>
</dbReference>
<feature type="domain" description="Thioredoxin" evidence="6">
    <location>
        <begin position="34"/>
        <end position="171"/>
    </location>
</feature>
<dbReference type="InterPro" id="IPR013766">
    <property type="entry name" value="Thioredoxin_domain"/>
</dbReference>
<keyword evidence="5" id="KW-0676">Redox-active center</keyword>
<dbReference type="Pfam" id="PF08534">
    <property type="entry name" value="Redoxin"/>
    <property type="match status" value="1"/>
</dbReference>
<comment type="caution">
    <text evidence="7">The sequence shown here is derived from an EMBL/GenBank/DDBJ whole genome shotgun (WGS) entry which is preliminary data.</text>
</comment>
<accession>A0A840I5R7</accession>
<comment type="subcellular location">
    <subcellularLocation>
        <location evidence="1">Cell envelope</location>
    </subcellularLocation>
</comment>
<dbReference type="GO" id="GO:0030288">
    <property type="term" value="C:outer membrane-bounded periplasmic space"/>
    <property type="evidence" value="ECO:0007669"/>
    <property type="project" value="InterPro"/>
</dbReference>
<dbReference type="PANTHER" id="PTHR42852">
    <property type="entry name" value="THIOL:DISULFIDE INTERCHANGE PROTEIN DSBE"/>
    <property type="match status" value="1"/>
</dbReference>
<dbReference type="SUPFAM" id="SSF52833">
    <property type="entry name" value="Thioredoxin-like"/>
    <property type="match status" value="1"/>
</dbReference>
<dbReference type="GO" id="GO:0017004">
    <property type="term" value="P:cytochrome complex assembly"/>
    <property type="evidence" value="ECO:0007669"/>
    <property type="project" value="UniProtKB-KW"/>
</dbReference>
<evidence type="ECO:0000313" key="8">
    <source>
        <dbReference type="Proteomes" id="UP000563524"/>
    </source>
</evidence>
<evidence type="ECO:0000256" key="3">
    <source>
        <dbReference type="ARBA" id="ARBA00022748"/>
    </source>
</evidence>
<dbReference type="GO" id="GO:0015036">
    <property type="term" value="F:disulfide oxidoreductase activity"/>
    <property type="evidence" value="ECO:0007669"/>
    <property type="project" value="InterPro"/>
</dbReference>
<evidence type="ECO:0000256" key="1">
    <source>
        <dbReference type="ARBA" id="ARBA00004196"/>
    </source>
</evidence>
<evidence type="ECO:0000256" key="4">
    <source>
        <dbReference type="ARBA" id="ARBA00023157"/>
    </source>
</evidence>
<evidence type="ECO:0000256" key="2">
    <source>
        <dbReference type="ARBA" id="ARBA00007758"/>
    </source>
</evidence>
<organism evidence="7 8">
    <name type="scientific">Parvularcula dongshanensis</name>
    <dbReference type="NCBI Taxonomy" id="1173995"/>
    <lineage>
        <taxon>Bacteria</taxon>
        <taxon>Pseudomonadati</taxon>
        <taxon>Pseudomonadota</taxon>
        <taxon>Alphaproteobacteria</taxon>
        <taxon>Parvularculales</taxon>
        <taxon>Parvularculaceae</taxon>
        <taxon>Parvularcula</taxon>
    </lineage>
</organism>
<sequence length="192" mass="20551">MNRALYILPVLVLGVILVFAVRGLAIDPSVQPSALLNEPVPGLSLEPVPGRGEALSDDDLRGRPHLLNVYGSWCAPCAVEHPFLMQLASEGVAIYGLDWRDTPEDAAAWLERRGNPYVKVGIEPKSTAILDLGVTGAPETFLIDSNGVIRHRHVGMMTPDAWRRDLAPKLEALKALEPDPDPVMPGGAPGGG</sequence>
<dbReference type="AlphaFoldDB" id="A0A840I5R7"/>
<dbReference type="RefSeq" id="WP_183817867.1">
    <property type="nucleotide sequence ID" value="NZ_JACHOB010000003.1"/>
</dbReference>
<dbReference type="InterPro" id="IPR004799">
    <property type="entry name" value="Periplasmic_diS_OxRdtase_DsbE"/>
</dbReference>
<dbReference type="EMBL" id="JACHOB010000003">
    <property type="protein sequence ID" value="MBB4659360.1"/>
    <property type="molecule type" value="Genomic_DNA"/>
</dbReference>
<dbReference type="InterPro" id="IPR036249">
    <property type="entry name" value="Thioredoxin-like_sf"/>
</dbReference>
<dbReference type="CDD" id="cd03010">
    <property type="entry name" value="TlpA_like_DsbE"/>
    <property type="match status" value="1"/>
</dbReference>
<dbReference type="PROSITE" id="PS51352">
    <property type="entry name" value="THIOREDOXIN_2"/>
    <property type="match status" value="1"/>
</dbReference>